<dbReference type="Pfam" id="PF02897">
    <property type="entry name" value="Peptidase_S9_N"/>
    <property type="match status" value="1"/>
</dbReference>
<dbReference type="InterPro" id="IPR051167">
    <property type="entry name" value="Prolyl_oligopep/macrocyclase"/>
</dbReference>
<gene>
    <name evidence="2" type="ORF">NLU04_16640</name>
</gene>
<dbReference type="Proteomes" id="UP001058236">
    <property type="component" value="Chromosome"/>
</dbReference>
<name>A0ABY5F8G3_9ACTN</name>
<dbReference type="EMBL" id="CP101397">
    <property type="protein sequence ID" value="UTR79986.1"/>
    <property type="molecule type" value="Genomic_DNA"/>
</dbReference>
<sequence length="303" mass="33692">MTSAARPTSRRYPHAGRQDLVEELHGLPVPDPYRWLEDAHTPATRRWSDEQQALYEAERAQWPGLRCWEEQVAALTAVDRASPPRSRGARLFWLQQDAGQEHPVLMVRDPGPGGAERVLLDPHALDPSGRTVLDAWQPSLEGDLLACQLSRNGTENSELSVIDVATGKTVDGPVDRVRKSSLGWLPGGRAFYYVRRLDPRLNPGEERHHRRVWLHRLGTAPHTDVLVFGEGRERTQFYSVAVTADGRWLAVRASPGTGRRSDVYLADLTPGPPERPLLYPVQEGLPAAFCLHGVPGTGLQDVL</sequence>
<organism evidence="2 3">
    <name type="scientific">Streptomyces cavourensis</name>
    <dbReference type="NCBI Taxonomy" id="67258"/>
    <lineage>
        <taxon>Bacteria</taxon>
        <taxon>Bacillati</taxon>
        <taxon>Actinomycetota</taxon>
        <taxon>Actinomycetes</taxon>
        <taxon>Kitasatosporales</taxon>
        <taxon>Streptomycetaceae</taxon>
        <taxon>Streptomyces</taxon>
    </lineage>
</organism>
<evidence type="ECO:0000313" key="3">
    <source>
        <dbReference type="Proteomes" id="UP001058236"/>
    </source>
</evidence>
<protein>
    <recommendedName>
        <fullName evidence="1">Peptidase S9A N-terminal domain-containing protein</fullName>
    </recommendedName>
</protein>
<keyword evidence="3" id="KW-1185">Reference proteome</keyword>
<dbReference type="SUPFAM" id="SSF50993">
    <property type="entry name" value="Peptidase/esterase 'gauge' domain"/>
    <property type="match status" value="1"/>
</dbReference>
<dbReference type="Gene3D" id="2.130.10.120">
    <property type="entry name" value="Prolyl oligopeptidase, N-terminal domain"/>
    <property type="match status" value="1"/>
</dbReference>
<evidence type="ECO:0000313" key="2">
    <source>
        <dbReference type="EMBL" id="UTR79986.1"/>
    </source>
</evidence>
<reference evidence="2" key="1">
    <citation type="submission" date="2022-07" db="EMBL/GenBank/DDBJ databases">
        <title>Genomic of Streptomyces cavourensis F2.</title>
        <authorList>
            <person name="Hu S."/>
            <person name="Liang W."/>
        </authorList>
    </citation>
    <scope>NUCLEOTIDE SEQUENCE</scope>
    <source>
        <strain evidence="2">F2</strain>
    </source>
</reference>
<feature type="domain" description="Peptidase S9A N-terminal" evidence="1">
    <location>
        <begin position="14"/>
        <end position="272"/>
    </location>
</feature>
<dbReference type="InterPro" id="IPR023302">
    <property type="entry name" value="Pept_S9A_N"/>
</dbReference>
<dbReference type="PANTHER" id="PTHR42881:SF2">
    <property type="entry name" value="PROLYL ENDOPEPTIDASE"/>
    <property type="match status" value="1"/>
</dbReference>
<dbReference type="PANTHER" id="PTHR42881">
    <property type="entry name" value="PROLYL ENDOPEPTIDASE"/>
    <property type="match status" value="1"/>
</dbReference>
<proteinExistence type="predicted"/>
<dbReference type="RefSeq" id="WP_255239297.1">
    <property type="nucleotide sequence ID" value="NZ_CP101397.1"/>
</dbReference>
<accession>A0ABY5F8G3</accession>
<evidence type="ECO:0000259" key="1">
    <source>
        <dbReference type="Pfam" id="PF02897"/>
    </source>
</evidence>